<evidence type="ECO:0000256" key="3">
    <source>
        <dbReference type="ARBA" id="ARBA00022670"/>
    </source>
</evidence>
<gene>
    <name evidence="10" type="ORF">FBZ90_10227</name>
</gene>
<evidence type="ECO:0000256" key="4">
    <source>
        <dbReference type="ARBA" id="ARBA00022801"/>
    </source>
</evidence>
<feature type="domain" description="LD-carboxypeptidase N-terminal" evidence="8">
    <location>
        <begin position="51"/>
        <end position="168"/>
    </location>
</feature>
<dbReference type="Pfam" id="PF02016">
    <property type="entry name" value="Peptidase_S66"/>
    <property type="match status" value="1"/>
</dbReference>
<dbReference type="Pfam" id="PF17676">
    <property type="entry name" value="Peptidase_S66C"/>
    <property type="match status" value="1"/>
</dbReference>
<dbReference type="PIRSF" id="PIRSF028757">
    <property type="entry name" value="LD-carboxypeptidase"/>
    <property type="match status" value="1"/>
</dbReference>
<dbReference type="CDD" id="cd07025">
    <property type="entry name" value="Peptidase_S66"/>
    <property type="match status" value="1"/>
</dbReference>
<dbReference type="Gene3D" id="3.50.30.60">
    <property type="entry name" value="LD-carboxypeptidase A C-terminal domain-like"/>
    <property type="match status" value="1"/>
</dbReference>
<feature type="signal peptide" evidence="7">
    <location>
        <begin position="1"/>
        <end position="24"/>
    </location>
</feature>
<dbReference type="RefSeq" id="WP_246130118.1">
    <property type="nucleotide sequence ID" value="NZ_VITR01000002.1"/>
</dbReference>
<comment type="similarity">
    <text evidence="1">Belongs to the peptidase S66 family.</text>
</comment>
<dbReference type="GO" id="GO:0004180">
    <property type="term" value="F:carboxypeptidase activity"/>
    <property type="evidence" value="ECO:0007669"/>
    <property type="project" value="UniProtKB-KW"/>
</dbReference>
<evidence type="ECO:0000256" key="6">
    <source>
        <dbReference type="PIRSR" id="PIRSR028757-1"/>
    </source>
</evidence>
<dbReference type="Gene3D" id="3.40.50.10740">
    <property type="entry name" value="Class I glutamine amidotransferase-like"/>
    <property type="match status" value="1"/>
</dbReference>
<dbReference type="PANTHER" id="PTHR30237">
    <property type="entry name" value="MURAMOYLTETRAPEPTIDE CARBOXYPEPTIDASE"/>
    <property type="match status" value="1"/>
</dbReference>
<evidence type="ECO:0000259" key="9">
    <source>
        <dbReference type="Pfam" id="PF17676"/>
    </source>
</evidence>
<dbReference type="InterPro" id="IPR040921">
    <property type="entry name" value="Peptidase_S66C"/>
</dbReference>
<name>A0A560HF83_9PROT</name>
<keyword evidence="2 10" id="KW-0121">Carboxypeptidase</keyword>
<dbReference type="InterPro" id="IPR029062">
    <property type="entry name" value="Class_I_gatase-like"/>
</dbReference>
<keyword evidence="5" id="KW-0720">Serine protease</keyword>
<feature type="active site" description="Charge relay system" evidence="6">
    <location>
        <position position="252"/>
    </location>
</feature>
<protein>
    <submittedName>
        <fullName evidence="10">Muramoyltetrapeptide carboxypeptidase</fullName>
    </submittedName>
</protein>
<dbReference type="GO" id="GO:0006508">
    <property type="term" value="P:proteolysis"/>
    <property type="evidence" value="ECO:0007669"/>
    <property type="project" value="UniProtKB-KW"/>
</dbReference>
<dbReference type="InterPro" id="IPR040449">
    <property type="entry name" value="Peptidase_S66_N"/>
</dbReference>
<evidence type="ECO:0000313" key="11">
    <source>
        <dbReference type="Proteomes" id="UP000315751"/>
    </source>
</evidence>
<feature type="chain" id="PRO_5021973092" evidence="7">
    <location>
        <begin position="25"/>
        <end position="353"/>
    </location>
</feature>
<dbReference type="SUPFAM" id="SSF141986">
    <property type="entry name" value="LD-carboxypeptidase A C-terminal domain-like"/>
    <property type="match status" value="1"/>
</dbReference>
<dbReference type="Proteomes" id="UP000315751">
    <property type="component" value="Unassembled WGS sequence"/>
</dbReference>
<evidence type="ECO:0000256" key="1">
    <source>
        <dbReference type="ARBA" id="ARBA00010233"/>
    </source>
</evidence>
<keyword evidence="4" id="KW-0378">Hydrolase</keyword>
<evidence type="ECO:0000256" key="5">
    <source>
        <dbReference type="ARBA" id="ARBA00022825"/>
    </source>
</evidence>
<dbReference type="InterPro" id="IPR027461">
    <property type="entry name" value="Carboxypeptidase_A_C_sf"/>
</dbReference>
<keyword evidence="3" id="KW-0645">Protease</keyword>
<accession>A0A560HF83</accession>
<feature type="active site" description="Nucleophile" evidence="6">
    <location>
        <position position="148"/>
    </location>
</feature>
<evidence type="ECO:0000256" key="2">
    <source>
        <dbReference type="ARBA" id="ARBA00022645"/>
    </source>
</evidence>
<keyword evidence="7" id="KW-0732">Signal</keyword>
<evidence type="ECO:0000256" key="7">
    <source>
        <dbReference type="SAM" id="SignalP"/>
    </source>
</evidence>
<feature type="active site" description="Charge relay system" evidence="6">
    <location>
        <position position="322"/>
    </location>
</feature>
<feature type="domain" description="LD-carboxypeptidase C-terminal" evidence="9">
    <location>
        <begin position="221"/>
        <end position="337"/>
    </location>
</feature>
<evidence type="ECO:0000259" key="8">
    <source>
        <dbReference type="Pfam" id="PF02016"/>
    </source>
</evidence>
<dbReference type="GO" id="GO:0008236">
    <property type="term" value="F:serine-type peptidase activity"/>
    <property type="evidence" value="ECO:0007669"/>
    <property type="project" value="UniProtKB-KW"/>
</dbReference>
<evidence type="ECO:0000313" key="10">
    <source>
        <dbReference type="EMBL" id="TWB45077.1"/>
    </source>
</evidence>
<dbReference type="SUPFAM" id="SSF52317">
    <property type="entry name" value="Class I glutamine amidotransferase-like"/>
    <property type="match status" value="1"/>
</dbReference>
<reference evidence="10 11" key="1">
    <citation type="submission" date="2019-06" db="EMBL/GenBank/DDBJ databases">
        <title>Genomic Encyclopedia of Type Strains, Phase IV (KMG-V): Genome sequencing to study the core and pangenomes of soil and plant-associated prokaryotes.</title>
        <authorList>
            <person name="Whitman W."/>
        </authorList>
    </citation>
    <scope>NUCLEOTIDE SEQUENCE [LARGE SCALE GENOMIC DNA]</scope>
    <source>
        <strain evidence="10 11">BR 11622</strain>
    </source>
</reference>
<keyword evidence="11" id="KW-1185">Reference proteome</keyword>
<dbReference type="PANTHER" id="PTHR30237:SF2">
    <property type="entry name" value="MUREIN TETRAPEPTIDE CARBOXYPEPTIDASE"/>
    <property type="match status" value="1"/>
</dbReference>
<comment type="caution">
    <text evidence="10">The sequence shown here is derived from an EMBL/GenBank/DDBJ whole genome shotgun (WGS) entry which is preliminary data.</text>
</comment>
<proteinExistence type="inferred from homology"/>
<dbReference type="EMBL" id="VITR01000002">
    <property type="protein sequence ID" value="TWB45077.1"/>
    <property type="molecule type" value="Genomic_DNA"/>
</dbReference>
<sequence length="353" mass="37137">MDRRSFLAAAGTAAVIASSAPAVAGGPDPVKPSLVRPPMLRPPMFRHGDTVGVLDLSTAVYDPAVADRVTAVIQALGLVPVLSPHLLDRSRAFTASVQERLSDLHGFVADPAIRGVFCARGGYGVSEIVDRVDYDLIRRHPKVFLGFSDPTLLHLAIARQAGLVTFHGRMPGLAKFTPYSLEALRRAVCAPEPVGVLRNPDEGNPLRPAYPLRTIAPGQASGRLVGGNLSMIMAAMGTPWEIDTRGAILMVEDVDEAPYAIARMLWTLRHAGKLQVAAGIVVGACAGCDKPSDASPYGLNEVFDLVLGDLGIPVFSGLALGHTDDTLTVPLGVQAHLDATARTLTVLESGVVG</sequence>
<dbReference type="InterPro" id="IPR003507">
    <property type="entry name" value="S66_fam"/>
</dbReference>
<organism evidence="10 11">
    <name type="scientific">Nitrospirillum amazonense</name>
    <dbReference type="NCBI Taxonomy" id="28077"/>
    <lineage>
        <taxon>Bacteria</taxon>
        <taxon>Pseudomonadati</taxon>
        <taxon>Pseudomonadota</taxon>
        <taxon>Alphaproteobacteria</taxon>
        <taxon>Rhodospirillales</taxon>
        <taxon>Azospirillaceae</taxon>
        <taxon>Nitrospirillum</taxon>
    </lineage>
</organism>
<dbReference type="AlphaFoldDB" id="A0A560HF83"/>
<dbReference type="InterPro" id="IPR027478">
    <property type="entry name" value="LdcA_N"/>
</dbReference>